<evidence type="ECO:0000313" key="2">
    <source>
        <dbReference type="EMBL" id="CAH1448284.1"/>
    </source>
</evidence>
<reference evidence="2 3" key="1">
    <citation type="submission" date="2022-01" db="EMBL/GenBank/DDBJ databases">
        <authorList>
            <person name="Xiong W."/>
            <person name="Schranz E."/>
        </authorList>
    </citation>
    <scope>NUCLEOTIDE SEQUENCE [LARGE SCALE GENOMIC DNA]</scope>
</reference>
<dbReference type="AlphaFoldDB" id="A0AAU9PDZ8"/>
<dbReference type="EMBL" id="CAKMRJ010005634">
    <property type="protein sequence ID" value="CAH1448284.1"/>
    <property type="molecule type" value="Genomic_DNA"/>
</dbReference>
<evidence type="ECO:0000313" key="3">
    <source>
        <dbReference type="Proteomes" id="UP001157418"/>
    </source>
</evidence>
<feature type="region of interest" description="Disordered" evidence="1">
    <location>
        <begin position="1"/>
        <end position="22"/>
    </location>
</feature>
<keyword evidence="3" id="KW-1185">Reference proteome</keyword>
<feature type="compositionally biased region" description="Basic and acidic residues" evidence="1">
    <location>
        <begin position="53"/>
        <end position="71"/>
    </location>
</feature>
<feature type="compositionally biased region" description="Polar residues" evidence="1">
    <location>
        <begin position="7"/>
        <end position="18"/>
    </location>
</feature>
<feature type="compositionally biased region" description="Basic and acidic residues" evidence="1">
    <location>
        <begin position="98"/>
        <end position="111"/>
    </location>
</feature>
<organism evidence="2 3">
    <name type="scientific">Lactuca virosa</name>
    <dbReference type="NCBI Taxonomy" id="75947"/>
    <lineage>
        <taxon>Eukaryota</taxon>
        <taxon>Viridiplantae</taxon>
        <taxon>Streptophyta</taxon>
        <taxon>Embryophyta</taxon>
        <taxon>Tracheophyta</taxon>
        <taxon>Spermatophyta</taxon>
        <taxon>Magnoliopsida</taxon>
        <taxon>eudicotyledons</taxon>
        <taxon>Gunneridae</taxon>
        <taxon>Pentapetalae</taxon>
        <taxon>asterids</taxon>
        <taxon>campanulids</taxon>
        <taxon>Asterales</taxon>
        <taxon>Asteraceae</taxon>
        <taxon>Cichorioideae</taxon>
        <taxon>Cichorieae</taxon>
        <taxon>Lactucinae</taxon>
        <taxon>Lactuca</taxon>
    </lineage>
</organism>
<accession>A0AAU9PDZ8</accession>
<feature type="region of interest" description="Disordered" evidence="1">
    <location>
        <begin position="53"/>
        <end position="111"/>
    </location>
</feature>
<name>A0AAU9PDZ8_9ASTR</name>
<evidence type="ECO:0000256" key="1">
    <source>
        <dbReference type="SAM" id="MobiDB-lite"/>
    </source>
</evidence>
<gene>
    <name evidence="2" type="ORF">LVIROSA_LOCUS33839</name>
</gene>
<protein>
    <submittedName>
        <fullName evidence="2">Uncharacterized protein</fullName>
    </submittedName>
</protein>
<proteinExistence type="predicted"/>
<sequence>MGPMQRKVTTVNPTNNMDANPVARMQPLEAVHDEKEIRDFEDFQRFKAMEKLLSDKEKRGTREKDNDDRVSVHTWRSSTTTGKETEGERKQPQIQEGWRPRDSQEVVNQKEYDGTLRKINFRNPFTNHINDTPIPIG</sequence>
<dbReference type="Proteomes" id="UP001157418">
    <property type="component" value="Unassembled WGS sequence"/>
</dbReference>
<comment type="caution">
    <text evidence="2">The sequence shown here is derived from an EMBL/GenBank/DDBJ whole genome shotgun (WGS) entry which is preliminary data.</text>
</comment>